<dbReference type="EMBL" id="KZ559510">
    <property type="protein sequence ID" value="PLN84602.1"/>
    <property type="molecule type" value="Genomic_DNA"/>
</dbReference>
<evidence type="ECO:0000256" key="2">
    <source>
        <dbReference type="SAM" id="Phobius"/>
    </source>
</evidence>
<dbReference type="PANTHER" id="PTHR42053">
    <property type="match status" value="1"/>
</dbReference>
<feature type="compositionally biased region" description="Polar residues" evidence="1">
    <location>
        <begin position="103"/>
        <end position="113"/>
    </location>
</feature>
<sequence>MAPNRPTLRPLKTPKNMNMSFPSELRERPYLTCLDRPCEDMKKEDLDTEVSITPPPAYTEFLNTFSPIFASPSHSRANFSKYMHERPRDSPASTPSSATSTTFSGHPSRSASSLHPPLSAVSYSPRSPDHARRLRLPPPYLYTPVSDSPRSAHPLRSLHSPSDWRVRPYDSPVSETGHTFSVRHVVTTTITLKRAPQLDPPPQGKRRRNVDRRNHWKDKRLVTGLCLYSCYFSCFCLSLFWLSLSHVSSLFIASLAACIPPSSRLGYGVSFCYV</sequence>
<accession>A0A2J5I407</accession>
<protein>
    <submittedName>
        <fullName evidence="3">Uncharacterized protein</fullName>
    </submittedName>
</protein>
<dbReference type="PANTHER" id="PTHR42053:SF1">
    <property type="match status" value="1"/>
</dbReference>
<dbReference type="Proteomes" id="UP000235023">
    <property type="component" value="Unassembled WGS sequence"/>
</dbReference>
<keyword evidence="2" id="KW-1133">Transmembrane helix</keyword>
<evidence type="ECO:0000256" key="1">
    <source>
        <dbReference type="SAM" id="MobiDB-lite"/>
    </source>
</evidence>
<name>A0A2J5I407_9EURO</name>
<reference evidence="4" key="1">
    <citation type="submission" date="2017-12" db="EMBL/GenBank/DDBJ databases">
        <authorList>
            <consortium name="DOE Joint Genome Institute"/>
            <person name="Mondo S.J."/>
            <person name="Kjaerbolling I."/>
            <person name="Vesth T.C."/>
            <person name="Frisvad J.C."/>
            <person name="Nybo J.L."/>
            <person name="Theobald S."/>
            <person name="Kuo A."/>
            <person name="Bowyer P."/>
            <person name="Matsuda Y."/>
            <person name="Lyhne E.K."/>
            <person name="Kogle M.E."/>
            <person name="Clum A."/>
            <person name="Lipzen A."/>
            <person name="Salamov A."/>
            <person name="Ngan C.Y."/>
            <person name="Daum C."/>
            <person name="Chiniquy J."/>
            <person name="Barry K."/>
            <person name="LaButti K."/>
            <person name="Haridas S."/>
            <person name="Simmons B.A."/>
            <person name="Magnuson J.K."/>
            <person name="Mortensen U.H."/>
            <person name="Larsen T.O."/>
            <person name="Grigoriev I.V."/>
            <person name="Baker S.E."/>
            <person name="Andersen M.R."/>
            <person name="Nordberg H.P."/>
            <person name="Cantor M.N."/>
            <person name="Hua S.X."/>
        </authorList>
    </citation>
    <scope>NUCLEOTIDE SEQUENCE [LARGE SCALE GENOMIC DNA]</scope>
    <source>
        <strain evidence="4">IBT 19404</strain>
    </source>
</reference>
<keyword evidence="2" id="KW-0812">Transmembrane</keyword>
<gene>
    <name evidence="3" type="ORF">BDW42DRAFT_36302</name>
</gene>
<dbReference type="AlphaFoldDB" id="A0A2J5I407"/>
<feature type="compositionally biased region" description="Low complexity" evidence="1">
    <location>
        <begin position="90"/>
        <end position="102"/>
    </location>
</feature>
<evidence type="ECO:0000313" key="3">
    <source>
        <dbReference type="EMBL" id="PLN84602.1"/>
    </source>
</evidence>
<keyword evidence="4" id="KW-1185">Reference proteome</keyword>
<evidence type="ECO:0000313" key="4">
    <source>
        <dbReference type="Proteomes" id="UP000235023"/>
    </source>
</evidence>
<feature type="region of interest" description="Disordered" evidence="1">
    <location>
        <begin position="83"/>
        <end position="157"/>
    </location>
</feature>
<proteinExistence type="predicted"/>
<feature type="transmembrane region" description="Helical" evidence="2">
    <location>
        <begin position="221"/>
        <end position="242"/>
    </location>
</feature>
<dbReference type="OrthoDB" id="5405654at2759"/>
<organism evidence="3 4">
    <name type="scientific">Aspergillus taichungensis</name>
    <dbReference type="NCBI Taxonomy" id="482145"/>
    <lineage>
        <taxon>Eukaryota</taxon>
        <taxon>Fungi</taxon>
        <taxon>Dikarya</taxon>
        <taxon>Ascomycota</taxon>
        <taxon>Pezizomycotina</taxon>
        <taxon>Eurotiomycetes</taxon>
        <taxon>Eurotiomycetidae</taxon>
        <taxon>Eurotiales</taxon>
        <taxon>Aspergillaceae</taxon>
        <taxon>Aspergillus</taxon>
        <taxon>Aspergillus subgen. Circumdati</taxon>
    </lineage>
</organism>
<feature type="region of interest" description="Disordered" evidence="1">
    <location>
        <begin position="1"/>
        <end position="23"/>
    </location>
</feature>
<keyword evidence="2" id="KW-0472">Membrane</keyword>